<gene>
    <name evidence="4" type="ORF">NS220_15840</name>
</gene>
<evidence type="ECO:0000259" key="3">
    <source>
        <dbReference type="Pfam" id="PF05448"/>
    </source>
</evidence>
<feature type="active site" description="Nucleophile" evidence="1">
    <location>
        <position position="187"/>
    </location>
</feature>
<evidence type="ECO:0000313" key="4">
    <source>
        <dbReference type="EMBL" id="KTR89365.1"/>
    </source>
</evidence>
<dbReference type="PANTHER" id="PTHR40111:SF1">
    <property type="entry name" value="CEPHALOSPORIN-C DEACETYLASE"/>
    <property type="match status" value="1"/>
</dbReference>
<feature type="binding site" evidence="2">
    <location>
        <position position="93"/>
    </location>
    <ligand>
        <name>substrate</name>
    </ligand>
</feature>
<dbReference type="GO" id="GO:0052689">
    <property type="term" value="F:carboxylic ester hydrolase activity"/>
    <property type="evidence" value="ECO:0007669"/>
    <property type="project" value="TreeGrafter"/>
</dbReference>
<organism evidence="4 5">
    <name type="scientific">Microbacterium testaceum</name>
    <name type="common">Aureobacterium testaceum</name>
    <name type="synonym">Brevibacterium testaceum</name>
    <dbReference type="NCBI Taxonomy" id="2033"/>
    <lineage>
        <taxon>Bacteria</taxon>
        <taxon>Bacillati</taxon>
        <taxon>Actinomycetota</taxon>
        <taxon>Actinomycetes</taxon>
        <taxon>Micrococcales</taxon>
        <taxon>Microbacteriaceae</taxon>
        <taxon>Microbacterium</taxon>
    </lineage>
</organism>
<evidence type="ECO:0000313" key="5">
    <source>
        <dbReference type="Proteomes" id="UP000075025"/>
    </source>
</evidence>
<dbReference type="SUPFAM" id="SSF53474">
    <property type="entry name" value="alpha/beta-Hydrolases"/>
    <property type="match status" value="1"/>
</dbReference>
<protein>
    <submittedName>
        <fullName evidence="4">Acetyl xylan esterase</fullName>
    </submittedName>
</protein>
<dbReference type="AlphaFoldDB" id="A0A147ETT1"/>
<dbReference type="InterPro" id="IPR008391">
    <property type="entry name" value="AXE1_dom"/>
</dbReference>
<dbReference type="OrthoDB" id="9770528at2"/>
<dbReference type="InterPro" id="IPR029058">
    <property type="entry name" value="AB_hydrolase_fold"/>
</dbReference>
<dbReference type="Proteomes" id="UP000075025">
    <property type="component" value="Unassembled WGS sequence"/>
</dbReference>
<dbReference type="PANTHER" id="PTHR40111">
    <property type="entry name" value="CEPHALOSPORIN-C DEACETYLASE"/>
    <property type="match status" value="1"/>
</dbReference>
<feature type="active site" description="Charge relay system" evidence="1">
    <location>
        <position position="304"/>
    </location>
</feature>
<dbReference type="Gene3D" id="3.40.50.1820">
    <property type="entry name" value="alpha/beta hydrolase"/>
    <property type="match status" value="1"/>
</dbReference>
<comment type="caution">
    <text evidence="4">The sequence shown here is derived from an EMBL/GenBank/DDBJ whole genome shotgun (WGS) entry which is preliminary data.</text>
</comment>
<name>A0A147ETT1_MICTE</name>
<dbReference type="Pfam" id="PF05448">
    <property type="entry name" value="AXE1"/>
    <property type="match status" value="1"/>
</dbReference>
<accession>A0A147ETT1</accession>
<dbReference type="PATRIC" id="fig|2033.6.peg.716"/>
<reference evidence="4 5" key="1">
    <citation type="journal article" date="2016" name="Front. Microbiol.">
        <title>Genomic Resource of Rice Seed Associated Bacteria.</title>
        <authorList>
            <person name="Midha S."/>
            <person name="Bansal K."/>
            <person name="Sharma S."/>
            <person name="Kumar N."/>
            <person name="Patil P.P."/>
            <person name="Chaudhry V."/>
            <person name="Patil P.B."/>
        </authorList>
    </citation>
    <scope>NUCLEOTIDE SEQUENCE [LARGE SCALE GENOMIC DNA]</scope>
    <source>
        <strain evidence="4 5">NS220</strain>
    </source>
</reference>
<proteinExistence type="predicted"/>
<dbReference type="InterPro" id="IPR039069">
    <property type="entry name" value="CE7"/>
</dbReference>
<evidence type="ECO:0000256" key="1">
    <source>
        <dbReference type="PIRSR" id="PIRSR639069-1"/>
    </source>
</evidence>
<feature type="domain" description="Acetyl xylan esterase" evidence="3">
    <location>
        <begin position="5"/>
        <end position="319"/>
    </location>
</feature>
<dbReference type="GO" id="GO:0005976">
    <property type="term" value="P:polysaccharide metabolic process"/>
    <property type="evidence" value="ECO:0007669"/>
    <property type="project" value="TreeGrafter"/>
</dbReference>
<evidence type="ECO:0000256" key="2">
    <source>
        <dbReference type="PIRSR" id="PIRSR639069-2"/>
    </source>
</evidence>
<dbReference type="RefSeq" id="WP_058624973.1">
    <property type="nucleotide sequence ID" value="NZ_LDRT01000131.1"/>
</dbReference>
<sequence length="326" mass="35003">MAQTFTDMPLELLREYRPQLTAPDDLDAFWDETLAEARDAARPAVLTPVDGPLRALSVQDLTFTGFGGDAIRGWVVRPLGDDVLPAVVEFIGYGGGRGLAGEKHQWAAAGYVHVIMDTRGQGSTWSVGETPDPHGSAAAFPGVMTRGIRDPRDYYYRRLYTDAVRLVDVVRTLPGVDPTRIAVTGGSQGGGLAIAAAALSGDAVAAVMPDVPFLCDFPHAIVRTPSAPFTEITRFLAVHRDAAADALRTLSYVDGAILAPRIHAPALFSVGLMDDVVLPSGVFAAFHALSSTDAAIEEYTYNGHEGGGYRHWLRQVAWLDARFGRE</sequence>
<dbReference type="EMBL" id="LDRT01000131">
    <property type="protein sequence ID" value="KTR89365.1"/>
    <property type="molecule type" value="Genomic_DNA"/>
</dbReference>
<feature type="active site" description="Charge relay system" evidence="1">
    <location>
        <position position="274"/>
    </location>
</feature>